<keyword evidence="3" id="KW-1185">Reference proteome</keyword>
<dbReference type="InterPro" id="IPR013954">
    <property type="entry name" value="PNK3P"/>
</dbReference>
<dbReference type="InterPro" id="IPR036412">
    <property type="entry name" value="HAD-like_sf"/>
</dbReference>
<dbReference type="NCBIfam" id="TIGR01662">
    <property type="entry name" value="HAD-SF-IIIA"/>
    <property type="match status" value="1"/>
</dbReference>
<feature type="domain" description="Crossover junction endonuclease MUS81-like HHH" evidence="1">
    <location>
        <begin position="185"/>
        <end position="255"/>
    </location>
</feature>
<dbReference type="Gene3D" id="3.40.50.1000">
    <property type="entry name" value="HAD superfamily/HAD-like"/>
    <property type="match status" value="1"/>
</dbReference>
<dbReference type="AlphaFoldDB" id="A0AAW1Q6S5"/>
<dbReference type="GO" id="GO:0046404">
    <property type="term" value="F:ATP-dependent polydeoxyribonucleotide 5'-hydroxyl-kinase activity"/>
    <property type="evidence" value="ECO:0007669"/>
    <property type="project" value="TreeGrafter"/>
</dbReference>
<dbReference type="NCBIfam" id="TIGR01664">
    <property type="entry name" value="DNA-3'-Pase"/>
    <property type="match status" value="1"/>
</dbReference>
<dbReference type="Gene3D" id="1.10.150.110">
    <property type="entry name" value="DNA polymerase beta, N-terminal domain-like"/>
    <property type="match status" value="1"/>
</dbReference>
<name>A0AAW1Q6S5_9CHLO</name>
<comment type="caution">
    <text evidence="2">The sequence shown here is derived from an EMBL/GenBank/DDBJ whole genome shotgun (WGS) entry which is preliminary data.</text>
</comment>
<evidence type="ECO:0000313" key="2">
    <source>
        <dbReference type="EMBL" id="KAK9816622.1"/>
    </source>
</evidence>
<dbReference type="GO" id="GO:0003690">
    <property type="term" value="F:double-stranded DNA binding"/>
    <property type="evidence" value="ECO:0007669"/>
    <property type="project" value="TreeGrafter"/>
</dbReference>
<proteinExistence type="predicted"/>
<gene>
    <name evidence="2" type="ORF">WJX72_002886</name>
</gene>
<dbReference type="InterPro" id="IPR006551">
    <property type="entry name" value="Polynucleotide_phosphatase"/>
</dbReference>
<dbReference type="SUPFAM" id="SSF56784">
    <property type="entry name" value="HAD-like"/>
    <property type="match status" value="1"/>
</dbReference>
<evidence type="ECO:0000313" key="3">
    <source>
        <dbReference type="Proteomes" id="UP001489004"/>
    </source>
</evidence>
<dbReference type="Pfam" id="PF14716">
    <property type="entry name" value="HHH_8"/>
    <property type="match status" value="1"/>
</dbReference>
<sequence length="289" mass="30945">MLYRDHGAEPGDKIAAIDLDGTLVNTKGNRPFALDANDWKLFNKKVPKVLQKYAEEGFKIVIFSNQNSVKSALEGKAAEKVKRRIDNILEAIKVPAAVFCATGQDELRKPEPGMWHFFVKNCNGGIAPDVSQSFFVGDAAGRAGDFADTDKAFAQAIGLAFKTPEEAFGEGDAKKVAPSVEGGPNHNEELVNLFYRLSENEEAAGKMFPARALKKVADTLRTYPKKVESGAEVKHLQGFGKGTIEKINEYLTTGKFAALEDTAEGGGASGSAGQGQASASKASIGLKFL</sequence>
<dbReference type="PANTHER" id="PTHR12083:SF9">
    <property type="entry name" value="BIFUNCTIONAL POLYNUCLEOTIDE PHOSPHATASE_KINASE"/>
    <property type="match status" value="1"/>
</dbReference>
<dbReference type="InterPro" id="IPR023214">
    <property type="entry name" value="HAD_sf"/>
</dbReference>
<dbReference type="PANTHER" id="PTHR12083">
    <property type="entry name" value="BIFUNCTIONAL POLYNUCLEOTIDE PHOSPHATASE/KINASE"/>
    <property type="match status" value="1"/>
</dbReference>
<protein>
    <recommendedName>
        <fullName evidence="1">Crossover junction endonuclease MUS81-like HHH domain-containing protein</fullName>
    </recommendedName>
</protein>
<dbReference type="GO" id="GO:0006281">
    <property type="term" value="P:DNA repair"/>
    <property type="evidence" value="ECO:0007669"/>
    <property type="project" value="TreeGrafter"/>
</dbReference>
<dbReference type="GO" id="GO:0046403">
    <property type="term" value="F:polynucleotide 3'-phosphatase activity"/>
    <property type="evidence" value="ECO:0007669"/>
    <property type="project" value="TreeGrafter"/>
</dbReference>
<evidence type="ECO:0000259" key="1">
    <source>
        <dbReference type="Pfam" id="PF14716"/>
    </source>
</evidence>
<dbReference type="PROSITE" id="PS01228">
    <property type="entry name" value="COF_1"/>
    <property type="match status" value="1"/>
</dbReference>
<dbReference type="Pfam" id="PF08645">
    <property type="entry name" value="PNK3P"/>
    <property type="match status" value="1"/>
</dbReference>
<reference evidence="2 3" key="1">
    <citation type="journal article" date="2024" name="Nat. Commun.">
        <title>Phylogenomics reveals the evolutionary origins of lichenization in chlorophyte algae.</title>
        <authorList>
            <person name="Puginier C."/>
            <person name="Libourel C."/>
            <person name="Otte J."/>
            <person name="Skaloud P."/>
            <person name="Haon M."/>
            <person name="Grisel S."/>
            <person name="Petersen M."/>
            <person name="Berrin J.G."/>
            <person name="Delaux P.M."/>
            <person name="Dal Grande F."/>
            <person name="Keller J."/>
        </authorList>
    </citation>
    <scope>NUCLEOTIDE SEQUENCE [LARGE SCALE GENOMIC DNA]</scope>
    <source>
        <strain evidence="2 3">SAG 2043</strain>
    </source>
</reference>
<dbReference type="EMBL" id="JALJOR010000005">
    <property type="protein sequence ID" value="KAK9816622.1"/>
    <property type="molecule type" value="Genomic_DNA"/>
</dbReference>
<dbReference type="SUPFAM" id="SSF47802">
    <property type="entry name" value="DNA polymerase beta, N-terminal domain-like"/>
    <property type="match status" value="1"/>
</dbReference>
<dbReference type="InterPro" id="IPR010996">
    <property type="entry name" value="HHH_MUS81"/>
</dbReference>
<dbReference type="InterPro" id="IPR027421">
    <property type="entry name" value="DNA_pol_lamdba_lyase_dom_sf"/>
</dbReference>
<organism evidence="2 3">
    <name type="scientific">[Myrmecia] bisecta</name>
    <dbReference type="NCBI Taxonomy" id="41462"/>
    <lineage>
        <taxon>Eukaryota</taxon>
        <taxon>Viridiplantae</taxon>
        <taxon>Chlorophyta</taxon>
        <taxon>core chlorophytes</taxon>
        <taxon>Trebouxiophyceae</taxon>
        <taxon>Trebouxiales</taxon>
        <taxon>Trebouxiaceae</taxon>
        <taxon>Myrmecia</taxon>
    </lineage>
</organism>
<dbReference type="InterPro" id="IPR006549">
    <property type="entry name" value="HAD-SF_hydro_IIIA"/>
</dbReference>
<dbReference type="Proteomes" id="UP001489004">
    <property type="component" value="Unassembled WGS sequence"/>
</dbReference>
<accession>A0AAW1Q6S5</accession>